<dbReference type="GO" id="GO:0003677">
    <property type="term" value="F:DNA binding"/>
    <property type="evidence" value="ECO:0007669"/>
    <property type="project" value="UniProtKB-KW"/>
</dbReference>
<evidence type="ECO:0000259" key="4">
    <source>
        <dbReference type="PROSITE" id="PS50043"/>
    </source>
</evidence>
<dbReference type="InterPro" id="IPR000792">
    <property type="entry name" value="Tscrpt_reg_LuxR_C"/>
</dbReference>
<dbReference type="InterPro" id="IPR016032">
    <property type="entry name" value="Sig_transdc_resp-reg_C-effctor"/>
</dbReference>
<feature type="domain" description="HTH luxR-type" evidence="4">
    <location>
        <begin position="816"/>
        <end position="881"/>
    </location>
</feature>
<dbReference type="Proteomes" id="UP000238217">
    <property type="component" value="Unassembled WGS sequence"/>
</dbReference>
<dbReference type="PANTHER" id="PTHR44688:SF16">
    <property type="entry name" value="DNA-BINDING TRANSCRIPTIONAL ACTIVATOR DEVR_DOSR"/>
    <property type="match status" value="1"/>
</dbReference>
<dbReference type="Gene3D" id="1.10.10.10">
    <property type="entry name" value="Winged helix-like DNA-binding domain superfamily/Winged helix DNA-binding domain"/>
    <property type="match status" value="1"/>
</dbReference>
<gene>
    <name evidence="5" type="ORF">BCL67_108126</name>
</gene>
<dbReference type="SUPFAM" id="SSF52540">
    <property type="entry name" value="P-loop containing nucleoside triphosphate hydrolases"/>
    <property type="match status" value="1"/>
</dbReference>
<dbReference type="PANTHER" id="PTHR44688">
    <property type="entry name" value="DNA-BINDING TRANSCRIPTIONAL ACTIVATOR DEVR_DOSR"/>
    <property type="match status" value="1"/>
</dbReference>
<dbReference type="Gene3D" id="1.25.40.10">
    <property type="entry name" value="Tetratricopeptide repeat domain"/>
    <property type="match status" value="2"/>
</dbReference>
<name>A0A2T0YKD7_9MICC</name>
<dbReference type="Pfam" id="PF00196">
    <property type="entry name" value="GerE"/>
    <property type="match status" value="1"/>
</dbReference>
<evidence type="ECO:0000256" key="3">
    <source>
        <dbReference type="ARBA" id="ARBA00023163"/>
    </source>
</evidence>
<sequence>MQATPAHTAIGRDRQRAKIFSAIYGASVGRSVVCLLEGTIGSGKSTLAAEARARAAAAGLTMISVDDLSLGGGVFVAFKEHGPGPFCLVVDDLHRAKSADRAALEQLIDRGPLSMNAGPAVLILAAASPSSDALTRRLARMAGRSGTRITLDGLKRADLAKLLEVHGFSPSDELLTDIQSRSSGNPGIALLLARKGLTSTVTDRSSASREFLRPEIEQMAPSLRTFLEVLALDPGQACAEQAAAVAVEALAETDPTIEPLPTEVLIDALNPILTGNGHEVRLDDRAWRDTAVALIEPARRRRLHRLLAERTTGLARAGHLSAASLEGDPDLAEELERQSHEALEAGDYSSSASYMALAMKLSRGEDRRRRLISAGLIIGVSENPPGILELSAEIGLIGSVPLTAFFQAGVAFFTGRLGEARSLLHEQLRSPRGDQELDDLTRWRMLIVLASVEIAAGDEHAAKDAVDEAHSLEVELSTEIDAVMSRVLTMHEIYALWNTGSVDEAISKLDVFLIEAAGTAEYTDALYLRGRVHFYAGHTTAALDDLQRAETHRHKKVVPAAAQRGMADQAMIEFHLGRWSDAILRAERVIEMARTTHDWRGLASSHSVLAMVAVAHADETAAAEHLDWLAHHVTTSSAFALYDVMTARVWTARMAGDHERALELVSAFRRTRLRSWSDEVGLIGWRALEIGALLDLKNPGPGAVAEAERLLATFSQKVALRPGLPLPFGHPQALQGKLAARRGELDAAVDRYRAAIWLAAEFPHMRARVHHAVGMVHRERGDHTRADEQFEAARNIFAQLGAAPELTEVKSRLLSVAGRYASLTPRERDMAYLVSQGRTNREIAETLFVSVKTVEYHVSNLLPKLGMSSRRELWTAAALASQRMSPPERSPGFAPGVHL</sequence>
<dbReference type="SUPFAM" id="SSF48452">
    <property type="entry name" value="TPR-like"/>
    <property type="match status" value="1"/>
</dbReference>
<dbReference type="InterPro" id="IPR036388">
    <property type="entry name" value="WH-like_DNA-bd_sf"/>
</dbReference>
<dbReference type="PROSITE" id="PS50043">
    <property type="entry name" value="HTH_LUXR_2"/>
    <property type="match status" value="1"/>
</dbReference>
<protein>
    <submittedName>
        <fullName evidence="5">Regulatory LuxR family protein</fullName>
    </submittedName>
</protein>
<keyword evidence="1" id="KW-0805">Transcription regulation</keyword>
<dbReference type="PROSITE" id="PS00622">
    <property type="entry name" value="HTH_LUXR_1"/>
    <property type="match status" value="1"/>
</dbReference>
<accession>A0A2T0YKD7</accession>
<keyword evidence="2" id="KW-0238">DNA-binding</keyword>
<dbReference type="RefSeq" id="WP_181255942.1">
    <property type="nucleotide sequence ID" value="NZ_PVTY01000008.1"/>
</dbReference>
<proteinExistence type="predicted"/>
<organism evidence="5 6">
    <name type="scientific">Nesterenkonia sandarakina</name>
    <dbReference type="NCBI Taxonomy" id="272918"/>
    <lineage>
        <taxon>Bacteria</taxon>
        <taxon>Bacillati</taxon>
        <taxon>Actinomycetota</taxon>
        <taxon>Actinomycetes</taxon>
        <taxon>Micrococcales</taxon>
        <taxon>Micrococcaceae</taxon>
        <taxon>Nesterenkonia</taxon>
    </lineage>
</organism>
<keyword evidence="6" id="KW-1185">Reference proteome</keyword>
<evidence type="ECO:0000256" key="1">
    <source>
        <dbReference type="ARBA" id="ARBA00023015"/>
    </source>
</evidence>
<dbReference type="PRINTS" id="PR00038">
    <property type="entry name" value="HTHLUXR"/>
</dbReference>
<evidence type="ECO:0000313" key="5">
    <source>
        <dbReference type="EMBL" id="PRZ15665.1"/>
    </source>
</evidence>
<dbReference type="AlphaFoldDB" id="A0A2T0YKD7"/>
<dbReference type="Gene3D" id="3.40.50.300">
    <property type="entry name" value="P-loop containing nucleotide triphosphate hydrolases"/>
    <property type="match status" value="1"/>
</dbReference>
<evidence type="ECO:0000256" key="2">
    <source>
        <dbReference type="ARBA" id="ARBA00023125"/>
    </source>
</evidence>
<dbReference type="EMBL" id="PVTY01000008">
    <property type="protein sequence ID" value="PRZ15665.1"/>
    <property type="molecule type" value="Genomic_DNA"/>
</dbReference>
<comment type="caution">
    <text evidence="5">The sequence shown here is derived from an EMBL/GenBank/DDBJ whole genome shotgun (WGS) entry which is preliminary data.</text>
</comment>
<dbReference type="GO" id="GO:0006355">
    <property type="term" value="P:regulation of DNA-templated transcription"/>
    <property type="evidence" value="ECO:0007669"/>
    <property type="project" value="InterPro"/>
</dbReference>
<reference evidence="5 6" key="1">
    <citation type="submission" date="2018-03" db="EMBL/GenBank/DDBJ databases">
        <title>Comparative analysis of microorganisms from saline springs in Andes Mountain Range, Colombia.</title>
        <authorList>
            <person name="Rubin E."/>
        </authorList>
    </citation>
    <scope>NUCLEOTIDE SEQUENCE [LARGE SCALE GENOMIC DNA]</scope>
    <source>
        <strain evidence="5 6">CG 35</strain>
    </source>
</reference>
<dbReference type="CDD" id="cd06170">
    <property type="entry name" value="LuxR_C_like"/>
    <property type="match status" value="1"/>
</dbReference>
<dbReference type="InterPro" id="IPR011990">
    <property type="entry name" value="TPR-like_helical_dom_sf"/>
</dbReference>
<evidence type="ECO:0000313" key="6">
    <source>
        <dbReference type="Proteomes" id="UP000238217"/>
    </source>
</evidence>
<dbReference type="InterPro" id="IPR027417">
    <property type="entry name" value="P-loop_NTPase"/>
</dbReference>
<dbReference type="SUPFAM" id="SSF46894">
    <property type="entry name" value="C-terminal effector domain of the bipartite response regulators"/>
    <property type="match status" value="1"/>
</dbReference>
<keyword evidence="3" id="KW-0804">Transcription</keyword>
<dbReference type="SMART" id="SM00421">
    <property type="entry name" value="HTH_LUXR"/>
    <property type="match status" value="1"/>
</dbReference>